<dbReference type="InterPro" id="IPR005835">
    <property type="entry name" value="NTP_transferase_dom"/>
</dbReference>
<dbReference type="Gene3D" id="2.160.10.10">
    <property type="entry name" value="Hexapeptide repeat proteins"/>
    <property type="match status" value="1"/>
</dbReference>
<keyword evidence="6" id="KW-0548">Nucleotidyltransferase</keyword>
<dbReference type="InterPro" id="IPR018357">
    <property type="entry name" value="Hexapep_transf_CS"/>
</dbReference>
<organism evidence="6 7">
    <name type="scientific">Paenibacillus yonginensis</name>
    <dbReference type="NCBI Taxonomy" id="1462996"/>
    <lineage>
        <taxon>Bacteria</taxon>
        <taxon>Bacillati</taxon>
        <taxon>Bacillota</taxon>
        <taxon>Bacilli</taxon>
        <taxon>Bacillales</taxon>
        <taxon>Paenibacillaceae</taxon>
        <taxon>Paenibacillus</taxon>
    </lineage>
</organism>
<comment type="similarity">
    <text evidence="1">Belongs to the transferase hexapeptide repeat family.</text>
</comment>
<evidence type="ECO:0000259" key="5">
    <source>
        <dbReference type="Pfam" id="PF25087"/>
    </source>
</evidence>
<dbReference type="SUPFAM" id="SSF53448">
    <property type="entry name" value="Nucleotide-diphospho-sugar transferases"/>
    <property type="match status" value="1"/>
</dbReference>
<gene>
    <name evidence="6" type="ORF">AWM70_08860</name>
</gene>
<proteinExistence type="inferred from homology"/>
<evidence type="ECO:0000256" key="3">
    <source>
        <dbReference type="ARBA" id="ARBA00022737"/>
    </source>
</evidence>
<dbReference type="CDD" id="cd04181">
    <property type="entry name" value="NTP_transferase"/>
    <property type="match status" value="1"/>
</dbReference>
<dbReference type="InterPro" id="IPR050486">
    <property type="entry name" value="Mannose-1P_guanyltransferase"/>
</dbReference>
<keyword evidence="3" id="KW-0677">Repeat</keyword>
<dbReference type="KEGG" id="pyg:AWM70_08860"/>
<dbReference type="InterPro" id="IPR011004">
    <property type="entry name" value="Trimer_LpxA-like_sf"/>
</dbReference>
<sequence length="346" mass="38350">MNVLLLAGGLGTRLRPLTEHMPKPMALVINRPWLEHLILHLKEQGVQRFVIALKHHPEKIKTYFGDGRKWGVSIQYAVERELLGTAGAIKNAEPLLDDRFVVINADVVHDTELKPLLEAHERHGGQVTIALKEVEDPTQFGVVELDETGRILRFVEKPRLKEAPSRLINAGIYVMDKKVLAAIPSHREVSIERETFPALIEGDAGVYGQRIEGYWADMGTKDRYRSLHWDLLRGASRLPVPGQDDGDGIRMGKGCKIGPGVLLVPPVLIGDHVRIGARSVIGPNVVLGDQCVIGPNVRLSDSILWNKCRVHEGAHLSNCIFGYGLELGSRHILHEAVMNRTGVMQA</sequence>
<dbReference type="Gene3D" id="3.90.550.10">
    <property type="entry name" value="Spore Coat Polysaccharide Biosynthesis Protein SpsA, Chain A"/>
    <property type="match status" value="1"/>
</dbReference>
<dbReference type="InterPro" id="IPR056729">
    <property type="entry name" value="GMPPB_C"/>
</dbReference>
<dbReference type="RefSeq" id="WP_068695588.1">
    <property type="nucleotide sequence ID" value="NZ_CP014167.1"/>
</dbReference>
<dbReference type="Pfam" id="PF25087">
    <property type="entry name" value="GMPPB_C"/>
    <property type="match status" value="1"/>
</dbReference>
<dbReference type="EMBL" id="CP014167">
    <property type="protein sequence ID" value="ANS74684.1"/>
    <property type="molecule type" value="Genomic_DNA"/>
</dbReference>
<dbReference type="InterPro" id="IPR029044">
    <property type="entry name" value="Nucleotide-diphossugar_trans"/>
</dbReference>
<dbReference type="Proteomes" id="UP000092573">
    <property type="component" value="Chromosome"/>
</dbReference>
<dbReference type="STRING" id="1462996.AWM70_08860"/>
<keyword evidence="7" id="KW-1185">Reference proteome</keyword>
<evidence type="ECO:0000256" key="2">
    <source>
        <dbReference type="ARBA" id="ARBA00022679"/>
    </source>
</evidence>
<dbReference type="AlphaFoldDB" id="A0A1B1MZT2"/>
<feature type="domain" description="Mannose-1-phosphate guanyltransferase C-terminal" evidence="5">
    <location>
        <begin position="264"/>
        <end position="335"/>
    </location>
</feature>
<reference evidence="6 7" key="1">
    <citation type="submission" date="2016-01" db="EMBL/GenBank/DDBJ databases">
        <title>Complete Genome Sequence of Paenibacillus yonginensis DCY84, a novel Plant Growth-Promoting Bacteria with Elicitation of Induced Systemic Resistance.</title>
        <authorList>
            <person name="Kim Y.J."/>
            <person name="Yang D.C."/>
            <person name="Sukweenadhi J."/>
        </authorList>
    </citation>
    <scope>NUCLEOTIDE SEQUENCE [LARGE SCALE GENOMIC DNA]</scope>
    <source>
        <strain evidence="6 7">DCY84</strain>
    </source>
</reference>
<evidence type="ECO:0000259" key="4">
    <source>
        <dbReference type="Pfam" id="PF00483"/>
    </source>
</evidence>
<dbReference type="GO" id="GO:0016779">
    <property type="term" value="F:nucleotidyltransferase activity"/>
    <property type="evidence" value="ECO:0007669"/>
    <property type="project" value="UniProtKB-KW"/>
</dbReference>
<dbReference type="SUPFAM" id="SSF51161">
    <property type="entry name" value="Trimeric LpxA-like enzymes"/>
    <property type="match status" value="1"/>
</dbReference>
<dbReference type="PROSITE" id="PS00101">
    <property type="entry name" value="HEXAPEP_TRANSFERASES"/>
    <property type="match status" value="1"/>
</dbReference>
<evidence type="ECO:0000313" key="7">
    <source>
        <dbReference type="Proteomes" id="UP000092573"/>
    </source>
</evidence>
<dbReference type="OrthoDB" id="9801899at2"/>
<feature type="domain" description="Nucleotidyl transferase" evidence="4">
    <location>
        <begin position="4"/>
        <end position="230"/>
    </location>
</feature>
<evidence type="ECO:0000313" key="6">
    <source>
        <dbReference type="EMBL" id="ANS74684.1"/>
    </source>
</evidence>
<dbReference type="Pfam" id="PF00483">
    <property type="entry name" value="NTP_transferase"/>
    <property type="match status" value="1"/>
</dbReference>
<keyword evidence="2 6" id="KW-0808">Transferase</keyword>
<dbReference type="PANTHER" id="PTHR22572">
    <property type="entry name" value="SUGAR-1-PHOSPHATE GUANYL TRANSFERASE"/>
    <property type="match status" value="1"/>
</dbReference>
<accession>A0A1B1MZT2</accession>
<name>A0A1B1MZT2_9BACL</name>
<protein>
    <submittedName>
        <fullName evidence="6">Mannose-1-phosphate guanylyltransferase</fullName>
    </submittedName>
</protein>
<evidence type="ECO:0000256" key="1">
    <source>
        <dbReference type="ARBA" id="ARBA00007274"/>
    </source>
</evidence>